<evidence type="ECO:0000259" key="10">
    <source>
        <dbReference type="PROSITE" id="PS51385"/>
    </source>
</evidence>
<comment type="caution">
    <text evidence="11">The sequence shown here is derived from an EMBL/GenBank/DDBJ whole genome shotgun (WGS) entry which is preliminary data.</text>
</comment>
<dbReference type="PROSITE" id="PS51385">
    <property type="entry name" value="YJEF_N"/>
    <property type="match status" value="1"/>
</dbReference>
<keyword evidence="4" id="KW-0479">Metal-binding</keyword>
<dbReference type="InterPro" id="IPR004443">
    <property type="entry name" value="YjeF_N_dom"/>
</dbReference>
<dbReference type="InterPro" id="IPR036652">
    <property type="entry name" value="YjeF_N_dom_sf"/>
</dbReference>
<dbReference type="GO" id="GO:0000166">
    <property type="term" value="F:nucleotide binding"/>
    <property type="evidence" value="ECO:0007669"/>
    <property type="project" value="UniProtKB-KW"/>
</dbReference>
<dbReference type="GO" id="GO:0005739">
    <property type="term" value="C:mitochondrion"/>
    <property type="evidence" value="ECO:0007669"/>
    <property type="project" value="TreeGrafter"/>
</dbReference>
<comment type="catalytic activity">
    <reaction evidence="2">
        <text>(6R)-NADPHX = (6S)-NADPHX</text>
        <dbReference type="Rhea" id="RHEA:32227"/>
        <dbReference type="ChEBI" id="CHEBI:64076"/>
        <dbReference type="ChEBI" id="CHEBI:64077"/>
        <dbReference type="EC" id="5.1.99.6"/>
    </reaction>
</comment>
<dbReference type="InterPro" id="IPR032976">
    <property type="entry name" value="YJEFN_prot_NAXE-like"/>
</dbReference>
<dbReference type="Pfam" id="PF03853">
    <property type="entry name" value="YjeF_N"/>
    <property type="match status" value="1"/>
</dbReference>
<evidence type="ECO:0000313" key="11">
    <source>
        <dbReference type="EMBL" id="GAG40804.1"/>
    </source>
</evidence>
<gene>
    <name evidence="11" type="ORF">S01H1_67783</name>
</gene>
<keyword evidence="5" id="KW-0547">Nucleotide-binding</keyword>
<feature type="domain" description="YjeF N-terminal" evidence="10">
    <location>
        <begin position="9"/>
        <end position="173"/>
    </location>
</feature>
<dbReference type="EMBL" id="BARS01044915">
    <property type="protein sequence ID" value="GAG40804.1"/>
    <property type="molecule type" value="Genomic_DNA"/>
</dbReference>
<accession>X0XC84</accession>
<evidence type="ECO:0000256" key="5">
    <source>
        <dbReference type="ARBA" id="ARBA00022741"/>
    </source>
</evidence>
<evidence type="ECO:0000256" key="2">
    <source>
        <dbReference type="ARBA" id="ARBA00000909"/>
    </source>
</evidence>
<evidence type="ECO:0000256" key="7">
    <source>
        <dbReference type="ARBA" id="ARBA00022958"/>
    </source>
</evidence>
<protein>
    <recommendedName>
        <fullName evidence="3">NAD(P)H-hydrate epimerase</fullName>
        <ecNumber evidence="3">5.1.99.6</ecNumber>
    </recommendedName>
</protein>
<dbReference type="GO" id="GO:0046872">
    <property type="term" value="F:metal ion binding"/>
    <property type="evidence" value="ECO:0007669"/>
    <property type="project" value="UniProtKB-KW"/>
</dbReference>
<evidence type="ECO:0000256" key="4">
    <source>
        <dbReference type="ARBA" id="ARBA00022723"/>
    </source>
</evidence>
<feature type="non-terminal residue" evidence="11">
    <location>
        <position position="173"/>
    </location>
</feature>
<organism evidence="11">
    <name type="scientific">marine sediment metagenome</name>
    <dbReference type="NCBI Taxonomy" id="412755"/>
    <lineage>
        <taxon>unclassified sequences</taxon>
        <taxon>metagenomes</taxon>
        <taxon>ecological metagenomes</taxon>
    </lineage>
</organism>
<dbReference type="GO" id="GO:0052856">
    <property type="term" value="F:NAD(P)HX epimerase activity"/>
    <property type="evidence" value="ECO:0007669"/>
    <property type="project" value="UniProtKB-EC"/>
</dbReference>
<dbReference type="Gene3D" id="3.40.50.10260">
    <property type="entry name" value="YjeF N-terminal domain"/>
    <property type="match status" value="1"/>
</dbReference>
<dbReference type="NCBIfam" id="TIGR00197">
    <property type="entry name" value="yjeF_nterm"/>
    <property type="match status" value="1"/>
</dbReference>
<evidence type="ECO:0000256" key="1">
    <source>
        <dbReference type="ARBA" id="ARBA00000013"/>
    </source>
</evidence>
<evidence type="ECO:0000256" key="9">
    <source>
        <dbReference type="ARBA" id="ARBA00023235"/>
    </source>
</evidence>
<evidence type="ECO:0000256" key="6">
    <source>
        <dbReference type="ARBA" id="ARBA00022857"/>
    </source>
</evidence>
<name>X0XC84_9ZZZZ</name>
<dbReference type="SUPFAM" id="SSF64153">
    <property type="entry name" value="YjeF N-terminal domain-like"/>
    <property type="match status" value="1"/>
</dbReference>
<evidence type="ECO:0000256" key="3">
    <source>
        <dbReference type="ARBA" id="ARBA00012228"/>
    </source>
</evidence>
<sequence>MKVVTTNEMKELEHGAAKQGLPNEVLMENAGLAIAQQVKGWLGSAVGRQILVLVGPGNNGGDGLVAARHLHDWGARISIYLCSQRREDDSNYHIATERGIPTTIASEDKHLADLDSALSSSDVVIDALFGTGKLRPLEGVVREVLTRVRGVKEAQPGLKVIAIDLPSGLDADS</sequence>
<proteinExistence type="predicted"/>
<reference evidence="11" key="1">
    <citation type="journal article" date="2014" name="Front. Microbiol.">
        <title>High frequency of phylogenetically diverse reductive dehalogenase-homologous genes in deep subseafloor sedimentary metagenomes.</title>
        <authorList>
            <person name="Kawai M."/>
            <person name="Futagami T."/>
            <person name="Toyoda A."/>
            <person name="Takaki Y."/>
            <person name="Nishi S."/>
            <person name="Hori S."/>
            <person name="Arai W."/>
            <person name="Tsubouchi T."/>
            <person name="Morono Y."/>
            <person name="Uchiyama I."/>
            <person name="Ito T."/>
            <person name="Fujiyama A."/>
            <person name="Inagaki F."/>
            <person name="Takami H."/>
        </authorList>
    </citation>
    <scope>NUCLEOTIDE SEQUENCE</scope>
    <source>
        <strain evidence="11">Expedition CK06-06</strain>
    </source>
</reference>
<dbReference type="PANTHER" id="PTHR13232:SF10">
    <property type="entry name" value="NAD(P)H-HYDRATE EPIMERASE"/>
    <property type="match status" value="1"/>
</dbReference>
<dbReference type="EC" id="5.1.99.6" evidence="3"/>
<evidence type="ECO:0000256" key="8">
    <source>
        <dbReference type="ARBA" id="ARBA00023027"/>
    </source>
</evidence>
<comment type="catalytic activity">
    <reaction evidence="1">
        <text>(6R)-NADHX = (6S)-NADHX</text>
        <dbReference type="Rhea" id="RHEA:32215"/>
        <dbReference type="ChEBI" id="CHEBI:64074"/>
        <dbReference type="ChEBI" id="CHEBI:64075"/>
        <dbReference type="EC" id="5.1.99.6"/>
    </reaction>
</comment>
<keyword evidence="7" id="KW-0630">Potassium</keyword>
<keyword evidence="8" id="KW-0520">NAD</keyword>
<keyword evidence="9" id="KW-0413">Isomerase</keyword>
<dbReference type="AlphaFoldDB" id="X0XC84"/>
<dbReference type="PANTHER" id="PTHR13232">
    <property type="entry name" value="NAD(P)H-HYDRATE EPIMERASE"/>
    <property type="match status" value="1"/>
</dbReference>
<keyword evidence="6" id="KW-0521">NADP</keyword>